<keyword evidence="1" id="KW-0614">Plasmid</keyword>
<dbReference type="NCBIfam" id="NF047534">
    <property type="entry name" value="lipo_BTA121_dup"/>
    <property type="match status" value="3"/>
</dbReference>
<sequence>MMKLSHFSLFLVLIFILLLVVNCDLKSKGSTGIEENLTSKREVKKLGRFGREYTSKMVATGNNLDIKLNNLLDKFGLLDKEREAIAYIRRTITDSKIGNASYYKTYTDFEFYNLLESLGATRIKEIITFYLEVVNIQKSFERVIKNVKDATSRGKLQNELNERKNQYQLHLKGLFDSDNFDDIYNEIIGDNYFSELIKFKDEITKVEGGLDVYTWLSDDEQIVIDKIRGIVTDPLIGKYKGYRTYTDIEFNNLLNELGDNKVFAMILVYLEEQSNQDAAWLEALEAIDSVDDADFREQLRVKIDDERDNYKLHFKELFNEFLSELVYQKFMKNICYYDKFVLIKKTAQHIIAFKKLYKKLSSVQKRGLDYIRIVVTNFNIGVLHKTYNAIEFESLLGSLGATRVERIIDFHLNVLKAKKDAQSAISSLPESMTRHNLQRLFDAHSNGYELHLKELFHINFPYQVYYSVARSSYVDLYFEIINYVGKIQ</sequence>
<accession>A0A0R9PU20</accession>
<reference evidence="1" key="2">
    <citation type="journal article" date="2013" name="J. Bacteriol.">
        <title>Large linear plasmids of Borrelia species that cause relapsing fever.</title>
        <authorList>
            <person name="Miller S.C."/>
            <person name="Porcella S.F."/>
            <person name="Raffel S.J."/>
            <person name="Schwan T.G."/>
            <person name="Barbour A.G."/>
        </authorList>
    </citation>
    <scope>NUCLEOTIDE SEQUENCE</scope>
    <source>
        <strain evidence="1">91E135</strain>
        <plasmid evidence="1">lp150</plasmid>
    </source>
</reference>
<gene>
    <name evidence="1" type="ORF">BTA129</name>
</gene>
<reference evidence="1" key="3">
    <citation type="submission" date="2015-06" db="EMBL/GenBank/DDBJ databases">
        <authorList>
            <person name="Hoefler B.C."/>
            <person name="Straight P.D."/>
        </authorList>
    </citation>
    <scope>NUCLEOTIDE SEQUENCE</scope>
    <source>
        <strain evidence="1">91E135</strain>
        <plasmid evidence="1">lp150</plasmid>
    </source>
</reference>
<dbReference type="EMBL" id="HM008710">
    <property type="protein sequence ID" value="ALC78616.1"/>
    <property type="molecule type" value="Genomic_DNA"/>
</dbReference>
<organism evidence="1">
    <name type="scientific">Borrelia turicatae (strain 91E135)</name>
    <dbReference type="NCBI Taxonomy" id="314724"/>
    <lineage>
        <taxon>Bacteria</taxon>
        <taxon>Pseudomonadati</taxon>
        <taxon>Spirochaetota</taxon>
        <taxon>Spirochaetia</taxon>
        <taxon>Spirochaetales</taxon>
        <taxon>Borreliaceae</taxon>
        <taxon>Borrelia</taxon>
    </lineage>
</organism>
<evidence type="ECO:0000313" key="1">
    <source>
        <dbReference type="EMBL" id="ALC78616.1"/>
    </source>
</evidence>
<dbReference type="AlphaFoldDB" id="A0A0R9PU20"/>
<evidence type="ECO:0008006" key="2">
    <source>
        <dbReference type="Google" id="ProtNLM"/>
    </source>
</evidence>
<reference evidence="1" key="1">
    <citation type="submission" date="2012-01" db="EMBL/GenBank/DDBJ databases">
        <authorList>
            <person name="Wikstroem N."/>
        </authorList>
    </citation>
    <scope>NUCLEOTIDE SEQUENCE</scope>
    <source>
        <strain evidence="1">91E135</strain>
        <plasmid evidence="1">lp150</plasmid>
    </source>
</reference>
<proteinExistence type="predicted"/>
<geneLocation type="plasmid" evidence="1">
    <name>lp150</name>
</geneLocation>
<protein>
    <recommendedName>
        <fullName evidence="2">Lipoprotein</fullName>
    </recommendedName>
</protein>
<name>A0A0R9PU20_BORT9</name>